<feature type="region of interest" description="Disordered" evidence="2">
    <location>
        <begin position="1"/>
        <end position="23"/>
    </location>
</feature>
<evidence type="ECO:0000313" key="4">
    <source>
        <dbReference type="Proteomes" id="UP001153069"/>
    </source>
</evidence>
<comment type="caution">
    <text evidence="3">The sequence shown here is derived from an EMBL/GenBank/DDBJ whole genome shotgun (WGS) entry which is preliminary data.</text>
</comment>
<evidence type="ECO:0000313" key="3">
    <source>
        <dbReference type="EMBL" id="CAB9508873.1"/>
    </source>
</evidence>
<accession>A0A9N8HFT6</accession>
<feature type="compositionally biased region" description="Low complexity" evidence="2">
    <location>
        <begin position="1"/>
        <end position="11"/>
    </location>
</feature>
<dbReference type="EMBL" id="CAICTM010000363">
    <property type="protein sequence ID" value="CAB9508873.1"/>
    <property type="molecule type" value="Genomic_DNA"/>
</dbReference>
<protein>
    <submittedName>
        <fullName evidence="3">Uncharacterized protein</fullName>
    </submittedName>
</protein>
<keyword evidence="4" id="KW-1185">Reference proteome</keyword>
<sequence length="131" mass="15090">MLTATTATTATPNTSSNNIDTETSDSDLINLEKAIKDLDNMISPLRTKTQRKLEKIEEEITNCNFLIDSGLGSKKDHAELKKTKRQLRNRRVKLRDELKALPTYEEERNELKIQLSDLRRRYGILVDDETL</sequence>
<keyword evidence="1" id="KW-0175">Coiled coil</keyword>
<dbReference type="Proteomes" id="UP001153069">
    <property type="component" value="Unassembled WGS sequence"/>
</dbReference>
<evidence type="ECO:0000256" key="2">
    <source>
        <dbReference type="SAM" id="MobiDB-lite"/>
    </source>
</evidence>
<evidence type="ECO:0000256" key="1">
    <source>
        <dbReference type="SAM" id="Coils"/>
    </source>
</evidence>
<gene>
    <name evidence="3" type="ORF">SEMRO_364_G127210.1</name>
</gene>
<reference evidence="3" key="1">
    <citation type="submission" date="2020-06" db="EMBL/GenBank/DDBJ databases">
        <authorList>
            <consortium name="Plant Systems Biology data submission"/>
        </authorList>
    </citation>
    <scope>NUCLEOTIDE SEQUENCE</scope>
    <source>
        <strain evidence="3">D6</strain>
    </source>
</reference>
<feature type="compositionally biased region" description="Polar residues" evidence="2">
    <location>
        <begin position="12"/>
        <end position="21"/>
    </location>
</feature>
<feature type="coiled-coil region" evidence="1">
    <location>
        <begin position="77"/>
        <end position="121"/>
    </location>
</feature>
<name>A0A9N8HFT6_9STRA</name>
<dbReference type="AlphaFoldDB" id="A0A9N8HFT6"/>
<organism evidence="3 4">
    <name type="scientific">Seminavis robusta</name>
    <dbReference type="NCBI Taxonomy" id="568900"/>
    <lineage>
        <taxon>Eukaryota</taxon>
        <taxon>Sar</taxon>
        <taxon>Stramenopiles</taxon>
        <taxon>Ochrophyta</taxon>
        <taxon>Bacillariophyta</taxon>
        <taxon>Bacillariophyceae</taxon>
        <taxon>Bacillariophycidae</taxon>
        <taxon>Naviculales</taxon>
        <taxon>Naviculaceae</taxon>
        <taxon>Seminavis</taxon>
    </lineage>
</organism>
<proteinExistence type="predicted"/>